<dbReference type="GO" id="GO:0061798">
    <property type="term" value="F:GTP 3',8'-cyclase activity"/>
    <property type="evidence" value="ECO:0007669"/>
    <property type="project" value="UniProtKB-EC"/>
</dbReference>
<evidence type="ECO:0000256" key="9">
    <source>
        <dbReference type="ARBA" id="ARBA00023134"/>
    </source>
</evidence>
<dbReference type="InterPro" id="IPR006638">
    <property type="entry name" value="Elp3/MiaA/NifB-like_rSAM"/>
</dbReference>
<dbReference type="InterPro" id="IPR000385">
    <property type="entry name" value="MoaA_NifB_PqqE_Fe-S-bd_CS"/>
</dbReference>
<dbReference type="EMBL" id="UINC01000296">
    <property type="protein sequence ID" value="SUZ52817.1"/>
    <property type="molecule type" value="Genomic_DNA"/>
</dbReference>
<dbReference type="NCBIfam" id="NF001199">
    <property type="entry name" value="PRK00164.2-1"/>
    <property type="match status" value="1"/>
</dbReference>
<evidence type="ECO:0000256" key="3">
    <source>
        <dbReference type="ARBA" id="ARBA00022485"/>
    </source>
</evidence>
<dbReference type="SFLD" id="SFLDG01383">
    <property type="entry name" value="cyclic_pyranopterin_phosphate"/>
    <property type="match status" value="1"/>
</dbReference>
<dbReference type="InterPro" id="IPR007197">
    <property type="entry name" value="rSAM"/>
</dbReference>
<dbReference type="PANTHER" id="PTHR22960">
    <property type="entry name" value="MOLYBDOPTERIN COFACTOR SYNTHESIS PROTEIN A"/>
    <property type="match status" value="1"/>
</dbReference>
<evidence type="ECO:0000256" key="8">
    <source>
        <dbReference type="ARBA" id="ARBA00023014"/>
    </source>
</evidence>
<dbReference type="Gene3D" id="3.20.20.70">
    <property type="entry name" value="Aldolase class I"/>
    <property type="match status" value="1"/>
</dbReference>
<comment type="catalytic activity">
    <reaction evidence="12">
        <text>GTP + AH2 + S-adenosyl-L-methionine = (8S)-3',8-cyclo-7,8-dihydroguanosine 5'-triphosphate + 5'-deoxyadenosine + L-methionine + A + H(+)</text>
        <dbReference type="Rhea" id="RHEA:49576"/>
        <dbReference type="ChEBI" id="CHEBI:13193"/>
        <dbReference type="ChEBI" id="CHEBI:15378"/>
        <dbReference type="ChEBI" id="CHEBI:17319"/>
        <dbReference type="ChEBI" id="CHEBI:17499"/>
        <dbReference type="ChEBI" id="CHEBI:37565"/>
        <dbReference type="ChEBI" id="CHEBI:57844"/>
        <dbReference type="ChEBI" id="CHEBI:59789"/>
        <dbReference type="ChEBI" id="CHEBI:131766"/>
        <dbReference type="EC" id="4.1.99.22"/>
    </reaction>
</comment>
<evidence type="ECO:0000256" key="12">
    <source>
        <dbReference type="ARBA" id="ARBA00048697"/>
    </source>
</evidence>
<dbReference type="GO" id="GO:0006777">
    <property type="term" value="P:Mo-molybdopterin cofactor biosynthetic process"/>
    <property type="evidence" value="ECO:0007669"/>
    <property type="project" value="UniProtKB-KW"/>
</dbReference>
<dbReference type="SFLD" id="SFLDG01386">
    <property type="entry name" value="main_SPASM_domain-containing"/>
    <property type="match status" value="1"/>
</dbReference>
<keyword evidence="3" id="KW-0004">4Fe-4S</keyword>
<keyword evidence="11" id="KW-0456">Lyase</keyword>
<reference evidence="14" key="1">
    <citation type="submission" date="2018-05" db="EMBL/GenBank/DDBJ databases">
        <authorList>
            <person name="Lanie J.A."/>
            <person name="Ng W.-L."/>
            <person name="Kazmierczak K.M."/>
            <person name="Andrzejewski T.M."/>
            <person name="Davidsen T.M."/>
            <person name="Wayne K.J."/>
            <person name="Tettelin H."/>
            <person name="Glass J.I."/>
            <person name="Rusch D."/>
            <person name="Podicherti R."/>
            <person name="Tsui H.-C.T."/>
            <person name="Winkler M.E."/>
        </authorList>
    </citation>
    <scope>NUCLEOTIDE SEQUENCE</scope>
</reference>
<evidence type="ECO:0000256" key="11">
    <source>
        <dbReference type="ARBA" id="ARBA00023239"/>
    </source>
</evidence>
<evidence type="ECO:0000256" key="1">
    <source>
        <dbReference type="ARBA" id="ARBA00001966"/>
    </source>
</evidence>
<dbReference type="SUPFAM" id="SSF102114">
    <property type="entry name" value="Radical SAM enzymes"/>
    <property type="match status" value="1"/>
</dbReference>
<dbReference type="CDD" id="cd01335">
    <property type="entry name" value="Radical_SAM"/>
    <property type="match status" value="1"/>
</dbReference>
<keyword evidence="6" id="KW-0547">Nucleotide-binding</keyword>
<dbReference type="PROSITE" id="PS01305">
    <property type="entry name" value="MOAA_NIFB_PQQE"/>
    <property type="match status" value="1"/>
</dbReference>
<dbReference type="Pfam" id="PF04055">
    <property type="entry name" value="Radical_SAM"/>
    <property type="match status" value="1"/>
</dbReference>
<dbReference type="Pfam" id="PF06463">
    <property type="entry name" value="Mob_synth_C"/>
    <property type="match status" value="1"/>
</dbReference>
<dbReference type="PANTHER" id="PTHR22960:SF0">
    <property type="entry name" value="MOLYBDENUM COFACTOR BIOSYNTHESIS PROTEIN 1"/>
    <property type="match status" value="1"/>
</dbReference>
<keyword evidence="9" id="KW-0342">GTP-binding</keyword>
<dbReference type="InterPro" id="IPR013483">
    <property type="entry name" value="MoaA"/>
</dbReference>
<evidence type="ECO:0000256" key="2">
    <source>
        <dbReference type="ARBA" id="ARBA00012167"/>
    </source>
</evidence>
<dbReference type="GO" id="GO:0005525">
    <property type="term" value="F:GTP binding"/>
    <property type="evidence" value="ECO:0007669"/>
    <property type="project" value="UniProtKB-KW"/>
</dbReference>
<evidence type="ECO:0000256" key="6">
    <source>
        <dbReference type="ARBA" id="ARBA00022741"/>
    </source>
</evidence>
<evidence type="ECO:0000256" key="4">
    <source>
        <dbReference type="ARBA" id="ARBA00022691"/>
    </source>
</evidence>
<organism evidence="14">
    <name type="scientific">marine metagenome</name>
    <dbReference type="NCBI Taxonomy" id="408172"/>
    <lineage>
        <taxon>unclassified sequences</taxon>
        <taxon>metagenomes</taxon>
        <taxon>ecological metagenomes</taxon>
    </lineage>
</organism>
<evidence type="ECO:0000313" key="14">
    <source>
        <dbReference type="EMBL" id="SUZ52817.1"/>
    </source>
</evidence>
<dbReference type="NCBIfam" id="TIGR02666">
    <property type="entry name" value="moaA"/>
    <property type="match status" value="1"/>
</dbReference>
<keyword evidence="10" id="KW-0501">Molybdenum cofactor biosynthesis</keyword>
<dbReference type="SFLD" id="SFLDS00029">
    <property type="entry name" value="Radical_SAM"/>
    <property type="match status" value="1"/>
</dbReference>
<gene>
    <name evidence="14" type="ORF">METZ01_LOCUS5671</name>
</gene>
<dbReference type="InterPro" id="IPR010505">
    <property type="entry name" value="MoaA_twitch"/>
</dbReference>
<dbReference type="PROSITE" id="PS51918">
    <property type="entry name" value="RADICAL_SAM"/>
    <property type="match status" value="1"/>
</dbReference>
<dbReference type="InterPro" id="IPR013785">
    <property type="entry name" value="Aldolase_TIM"/>
</dbReference>
<dbReference type="GO" id="GO:0051539">
    <property type="term" value="F:4 iron, 4 sulfur cluster binding"/>
    <property type="evidence" value="ECO:0007669"/>
    <property type="project" value="UniProtKB-KW"/>
</dbReference>
<dbReference type="SFLD" id="SFLDG01067">
    <property type="entry name" value="SPASM/twitch_domain_containing"/>
    <property type="match status" value="1"/>
</dbReference>
<comment type="cofactor">
    <cofactor evidence="1">
        <name>[4Fe-4S] cluster</name>
        <dbReference type="ChEBI" id="CHEBI:49883"/>
    </cofactor>
</comment>
<protein>
    <recommendedName>
        <fullName evidence="2">GTP 3',8-cyclase</fullName>
        <ecNumber evidence="2">4.1.99.22</ecNumber>
    </recommendedName>
</protein>
<dbReference type="InterPro" id="IPR040064">
    <property type="entry name" value="MoaA-like"/>
</dbReference>
<keyword evidence="4" id="KW-0949">S-adenosyl-L-methionine</keyword>
<dbReference type="AlphaFoldDB" id="A0A381NE63"/>
<keyword evidence="7" id="KW-0408">Iron</keyword>
<evidence type="ECO:0000256" key="10">
    <source>
        <dbReference type="ARBA" id="ARBA00023150"/>
    </source>
</evidence>
<sequence>MIDTFGRVHRDLRISVTDRCNFRCTYCMPADGLEWLPREDLLTFEEIERVARLMVERHGVDSIRLTGGEPTVRANLPTLVGMLADLPVDLSLTTNGMTLRLVAGKLAAAGLKRINVSLDSLRADRFEELTLRNELPRVLDGIDAAIEAGLYPVKVNVVVMRGVNDDELVDLARFGRERGVEVRFIEFMPLDADRSWSEGAVVGQDEIVARIGEVFPLEPVDRTSAPATRYRYVDGAGGIGVVASVTRSFCDSCDRIRLTADGQFRNCLFAVEEFDLRSLLRSGASDDEVGDLLQGAVAAKWAGHGIATVDFVRPNRSMSQIGG</sequence>
<name>A0A381NE63_9ZZZZ</name>
<feature type="domain" description="Radical SAM core" evidence="13">
    <location>
        <begin position="4"/>
        <end position="218"/>
    </location>
</feature>
<dbReference type="SMART" id="SM00729">
    <property type="entry name" value="Elp3"/>
    <property type="match status" value="1"/>
</dbReference>
<dbReference type="InterPro" id="IPR058240">
    <property type="entry name" value="rSAM_sf"/>
</dbReference>
<accession>A0A381NE63</accession>
<dbReference type="UniPathway" id="UPA00344"/>
<evidence type="ECO:0000256" key="5">
    <source>
        <dbReference type="ARBA" id="ARBA00022723"/>
    </source>
</evidence>
<keyword evidence="8" id="KW-0411">Iron-sulfur</keyword>
<dbReference type="InterPro" id="IPR050105">
    <property type="entry name" value="MoCo_biosynth_MoaA/MoaC"/>
</dbReference>
<evidence type="ECO:0000259" key="13">
    <source>
        <dbReference type="PROSITE" id="PS51918"/>
    </source>
</evidence>
<dbReference type="GO" id="GO:0061799">
    <property type="term" value="F:cyclic pyranopterin monophosphate synthase activity"/>
    <property type="evidence" value="ECO:0007669"/>
    <property type="project" value="TreeGrafter"/>
</dbReference>
<dbReference type="HAMAP" id="MF_01225_B">
    <property type="entry name" value="MoaA_B"/>
    <property type="match status" value="1"/>
</dbReference>
<evidence type="ECO:0000256" key="7">
    <source>
        <dbReference type="ARBA" id="ARBA00023004"/>
    </source>
</evidence>
<dbReference type="CDD" id="cd21117">
    <property type="entry name" value="Twitch_MoaA"/>
    <property type="match status" value="1"/>
</dbReference>
<dbReference type="EC" id="4.1.99.22" evidence="2"/>
<dbReference type="GO" id="GO:0046872">
    <property type="term" value="F:metal ion binding"/>
    <property type="evidence" value="ECO:0007669"/>
    <property type="project" value="UniProtKB-KW"/>
</dbReference>
<keyword evidence="5" id="KW-0479">Metal-binding</keyword>
<proteinExistence type="inferred from homology"/>